<dbReference type="PRINTS" id="PR00762">
    <property type="entry name" value="CLCHANNEL"/>
</dbReference>
<dbReference type="GO" id="GO:0008324">
    <property type="term" value="F:monoatomic cation transmembrane transporter activity"/>
    <property type="evidence" value="ECO:0007669"/>
    <property type="project" value="InterPro"/>
</dbReference>
<dbReference type="Pfam" id="PF02080">
    <property type="entry name" value="TrkA_C"/>
    <property type="match status" value="1"/>
</dbReference>
<protein>
    <recommendedName>
        <fullName evidence="11">RCK C-terminal domain-containing protein</fullName>
    </recommendedName>
</protein>
<dbReference type="AlphaFoldDB" id="A0A1B3WEQ7"/>
<evidence type="ECO:0000256" key="10">
    <source>
        <dbReference type="SAM" id="Phobius"/>
    </source>
</evidence>
<dbReference type="InterPro" id="IPR050368">
    <property type="entry name" value="ClC-type_chloride_channel"/>
</dbReference>
<feature type="domain" description="RCK C-terminal" evidence="11">
    <location>
        <begin position="440"/>
        <end position="522"/>
    </location>
</feature>
<dbReference type="InterPro" id="IPR036721">
    <property type="entry name" value="RCK_C_sf"/>
</dbReference>
<dbReference type="GO" id="GO:0006813">
    <property type="term" value="P:potassium ion transport"/>
    <property type="evidence" value="ECO:0007669"/>
    <property type="project" value="InterPro"/>
</dbReference>
<keyword evidence="7" id="KW-0869">Chloride channel</keyword>
<reference evidence="13" key="1">
    <citation type="submission" date="2016-08" db="EMBL/GenBank/DDBJ databases">
        <authorList>
            <person name="Holder M.E."/>
            <person name="Ajami N.J."/>
            <person name="Petrosino J.F."/>
        </authorList>
    </citation>
    <scope>NUCLEOTIDE SEQUENCE [LARGE SCALE GENOMIC DNA]</scope>
    <source>
        <strain evidence="13">F0677</strain>
    </source>
</reference>
<comment type="subcellular location">
    <subcellularLocation>
        <location evidence="1">Membrane</location>
        <topology evidence="1">Multi-pass membrane protein</topology>
    </subcellularLocation>
</comment>
<sequence>MKRIHQLSKTLQALIAWDAFKLRLFFEGILVGFVVGLIIGSFVWVLHQASVIRQFIYQSYITPALFAGNWLPFIGWIVFALLLSLIIYRLCIYETMAMGGGIPQVKGELLGIFHMKWLSVLYVKFIGVVLGILGGLSIGREAPSVQIGAAAAKGISRLFGRFPLEEKYLITSGSSAGLAAAFSAPLAGTVFALEEMNQSFSSAVLLPSMAAAVTATMVTRYIFGESALFIFPTMPDSTIALIIPIILVGAICGPFGVLYNYGLTHVGLFYKKISLHGVWPRLFFALVIGAFVCLWLPEITEGGDDLVNSIVANRPGLLFLILLFIGKYIFTILSTGSGIPGGFLVPMFALGGLLGAIQSSIFISVGILDPIFSNNIVTAAMAAFVTASMRSPITSVLLILELTGDFSHLTTLVLASAIAYVTSALVGGKPIYGELLSKALSKHPKTTKKARTLIEVPVGPGSYLENKQIKEIAWPTCSTVVEIKNGEHTLIPTADVRLSTGMILYVLTLPSNSPQLLKMGQS</sequence>
<dbReference type="PANTHER" id="PTHR43427">
    <property type="entry name" value="CHLORIDE CHANNEL PROTEIN CLC-E"/>
    <property type="match status" value="1"/>
</dbReference>
<evidence type="ECO:0000313" key="12">
    <source>
        <dbReference type="EMBL" id="AOH39463.1"/>
    </source>
</evidence>
<dbReference type="CDD" id="cd01031">
    <property type="entry name" value="EriC"/>
    <property type="match status" value="1"/>
</dbReference>
<evidence type="ECO:0000256" key="2">
    <source>
        <dbReference type="ARBA" id="ARBA00022448"/>
    </source>
</evidence>
<dbReference type="Proteomes" id="UP000094757">
    <property type="component" value="Chromosome"/>
</dbReference>
<evidence type="ECO:0000256" key="8">
    <source>
        <dbReference type="ARBA" id="ARBA00023214"/>
    </source>
</evidence>
<feature type="transmembrane region" description="Helical" evidence="10">
    <location>
        <begin position="379"/>
        <end position="400"/>
    </location>
</feature>
<evidence type="ECO:0000313" key="13">
    <source>
        <dbReference type="Proteomes" id="UP000094757"/>
    </source>
</evidence>
<keyword evidence="6 10" id="KW-0472">Membrane</keyword>
<dbReference type="GO" id="GO:0034707">
    <property type="term" value="C:chloride channel complex"/>
    <property type="evidence" value="ECO:0007669"/>
    <property type="project" value="UniProtKB-KW"/>
</dbReference>
<feature type="transmembrane region" description="Helical" evidence="10">
    <location>
        <begin position="117"/>
        <end position="138"/>
    </location>
</feature>
<dbReference type="InterPro" id="IPR006037">
    <property type="entry name" value="RCK_C"/>
</dbReference>
<feature type="transmembrane region" description="Helical" evidence="10">
    <location>
        <begin position="24"/>
        <end position="46"/>
    </location>
</feature>
<dbReference type="STRING" id="39950.BCB69_05620"/>
<evidence type="ECO:0000256" key="7">
    <source>
        <dbReference type="ARBA" id="ARBA00023173"/>
    </source>
</evidence>
<organism evidence="12 13">
    <name type="scientific">Dialister pneumosintes</name>
    <dbReference type="NCBI Taxonomy" id="39950"/>
    <lineage>
        <taxon>Bacteria</taxon>
        <taxon>Bacillati</taxon>
        <taxon>Bacillota</taxon>
        <taxon>Negativicutes</taxon>
        <taxon>Veillonellales</taxon>
        <taxon>Veillonellaceae</taxon>
        <taxon>Dialister</taxon>
    </lineage>
</organism>
<keyword evidence="8" id="KW-0868">Chloride</keyword>
<keyword evidence="2" id="KW-0813">Transport</keyword>
<evidence type="ECO:0000256" key="9">
    <source>
        <dbReference type="ARBA" id="ARBA00023303"/>
    </source>
</evidence>
<feature type="transmembrane region" description="Helical" evidence="10">
    <location>
        <begin position="238"/>
        <end position="258"/>
    </location>
</feature>
<feature type="transmembrane region" description="Helical" evidence="10">
    <location>
        <begin position="317"/>
        <end position="336"/>
    </location>
</feature>
<feature type="transmembrane region" description="Helical" evidence="10">
    <location>
        <begin position="278"/>
        <end position="297"/>
    </location>
</feature>
<proteinExistence type="predicted"/>
<feature type="transmembrane region" description="Helical" evidence="10">
    <location>
        <begin position="66"/>
        <end position="88"/>
    </location>
</feature>
<dbReference type="PANTHER" id="PTHR43427:SF6">
    <property type="entry name" value="CHLORIDE CHANNEL PROTEIN CLC-E"/>
    <property type="match status" value="1"/>
</dbReference>
<dbReference type="Pfam" id="PF00654">
    <property type="entry name" value="Voltage_CLC"/>
    <property type="match status" value="1"/>
</dbReference>
<dbReference type="RefSeq" id="WP_069177258.1">
    <property type="nucleotide sequence ID" value="NZ_CP017037.1"/>
</dbReference>
<accession>A0A1B3WEQ7</accession>
<dbReference type="SUPFAM" id="SSF116726">
    <property type="entry name" value="TrkA C-terminal domain-like"/>
    <property type="match status" value="1"/>
</dbReference>
<feature type="transmembrane region" description="Helical" evidence="10">
    <location>
        <begin position="168"/>
        <end position="192"/>
    </location>
</feature>
<keyword evidence="9" id="KW-0407">Ion channel</keyword>
<dbReference type="EMBL" id="CP017037">
    <property type="protein sequence ID" value="AOH39463.1"/>
    <property type="molecule type" value="Genomic_DNA"/>
</dbReference>
<evidence type="ECO:0000259" key="11">
    <source>
        <dbReference type="PROSITE" id="PS51202"/>
    </source>
</evidence>
<dbReference type="InterPro" id="IPR014743">
    <property type="entry name" value="Cl-channel_core"/>
</dbReference>
<evidence type="ECO:0000256" key="1">
    <source>
        <dbReference type="ARBA" id="ARBA00004141"/>
    </source>
</evidence>
<dbReference type="PROSITE" id="PS51202">
    <property type="entry name" value="RCK_C"/>
    <property type="match status" value="1"/>
</dbReference>
<evidence type="ECO:0000256" key="5">
    <source>
        <dbReference type="ARBA" id="ARBA00023065"/>
    </source>
</evidence>
<feature type="transmembrane region" description="Helical" evidence="10">
    <location>
        <begin position="412"/>
        <end position="432"/>
    </location>
</feature>
<dbReference type="SUPFAM" id="SSF81340">
    <property type="entry name" value="Clc chloride channel"/>
    <property type="match status" value="1"/>
</dbReference>
<feature type="transmembrane region" description="Helical" evidence="10">
    <location>
        <begin position="204"/>
        <end position="223"/>
    </location>
</feature>
<dbReference type="KEGG" id="dpn:BCB69_05620"/>
<evidence type="ECO:0000256" key="6">
    <source>
        <dbReference type="ARBA" id="ARBA00023136"/>
    </source>
</evidence>
<gene>
    <name evidence="12" type="ORF">BCB69_05620</name>
</gene>
<keyword evidence="5" id="KW-0406">Ion transport</keyword>
<feature type="transmembrane region" description="Helical" evidence="10">
    <location>
        <begin position="343"/>
        <end position="367"/>
    </location>
</feature>
<evidence type="ECO:0000256" key="3">
    <source>
        <dbReference type="ARBA" id="ARBA00022692"/>
    </source>
</evidence>
<evidence type="ECO:0000256" key="4">
    <source>
        <dbReference type="ARBA" id="ARBA00022989"/>
    </source>
</evidence>
<dbReference type="Gene3D" id="1.10.3080.10">
    <property type="entry name" value="Clc chloride channel"/>
    <property type="match status" value="1"/>
</dbReference>
<dbReference type="InterPro" id="IPR001807">
    <property type="entry name" value="ClC"/>
</dbReference>
<dbReference type="GO" id="GO:0005254">
    <property type="term" value="F:chloride channel activity"/>
    <property type="evidence" value="ECO:0007669"/>
    <property type="project" value="UniProtKB-KW"/>
</dbReference>
<name>A0A1B3WEQ7_9FIRM</name>
<dbReference type="Gene3D" id="3.30.70.1450">
    <property type="entry name" value="Regulator of K+ conductance, C-terminal domain"/>
    <property type="match status" value="1"/>
</dbReference>
<keyword evidence="3 10" id="KW-0812">Transmembrane</keyword>
<keyword evidence="4 10" id="KW-1133">Transmembrane helix</keyword>